<evidence type="ECO:0000256" key="5">
    <source>
        <dbReference type="ARBA" id="ARBA00022842"/>
    </source>
</evidence>
<dbReference type="Proteomes" id="UP000252357">
    <property type="component" value="Unassembled WGS sequence"/>
</dbReference>
<comment type="cofactor">
    <cofactor evidence="7">
        <name>Mg(2+)</name>
        <dbReference type="ChEBI" id="CHEBI:18420"/>
    </cofactor>
</comment>
<feature type="domain" description="HD" evidence="9">
    <location>
        <begin position="438"/>
        <end position="560"/>
    </location>
</feature>
<dbReference type="Pfam" id="PF08335">
    <property type="entry name" value="GlnD_UR_UTase"/>
    <property type="match status" value="1"/>
</dbReference>
<keyword evidence="4 7" id="KW-0378">Hydrolase</keyword>
<dbReference type="EMBL" id="QPGB01000001">
    <property type="protein sequence ID" value="RCS59568.1"/>
    <property type="molecule type" value="Genomic_DNA"/>
</dbReference>
<dbReference type="OrthoDB" id="9758038at2"/>
<keyword evidence="6 7" id="KW-0511">Multifunctional enzyme</keyword>
<dbReference type="EC" id="2.7.7.59" evidence="7"/>
<comment type="function">
    <text evidence="7">Modifies, by uridylylation and deuridylylation, the PII regulatory proteins (GlnB and homologs), in response to the nitrogen status of the cell that GlnD senses through the glutamine level. Under low glutamine levels, catalyzes the conversion of the PII proteins and UTP to PII-UMP and PPi, while under higher glutamine levels, GlnD hydrolyzes PII-UMP to PII and UMP (deuridylylation). Thus, controls uridylylation state and activity of the PII proteins, and plays an important role in the regulation of nitrogen metabolism.</text>
</comment>
<comment type="catalytic activity">
    <reaction evidence="7">
        <text>[protein-PII]-uridylyl-L-tyrosine + H2O = [protein-PII]-L-tyrosine + UMP + H(+)</text>
        <dbReference type="Rhea" id="RHEA:48600"/>
        <dbReference type="Rhea" id="RHEA-COMP:12147"/>
        <dbReference type="Rhea" id="RHEA-COMP:12148"/>
        <dbReference type="ChEBI" id="CHEBI:15377"/>
        <dbReference type="ChEBI" id="CHEBI:15378"/>
        <dbReference type="ChEBI" id="CHEBI:46858"/>
        <dbReference type="ChEBI" id="CHEBI:57865"/>
        <dbReference type="ChEBI" id="CHEBI:90602"/>
    </reaction>
</comment>
<dbReference type="AlphaFoldDB" id="A0A368L798"/>
<dbReference type="SUPFAM" id="SSF81301">
    <property type="entry name" value="Nucleotidyltransferase"/>
    <property type="match status" value="1"/>
</dbReference>
<dbReference type="GO" id="GO:0008081">
    <property type="term" value="F:phosphoric diester hydrolase activity"/>
    <property type="evidence" value="ECO:0007669"/>
    <property type="project" value="UniProtKB-UniRule"/>
</dbReference>
<dbReference type="SUPFAM" id="SSF109604">
    <property type="entry name" value="HD-domain/PDEase-like"/>
    <property type="match status" value="1"/>
</dbReference>
<dbReference type="GO" id="GO:0008773">
    <property type="term" value="F:[protein-PII] uridylyltransferase activity"/>
    <property type="evidence" value="ECO:0007669"/>
    <property type="project" value="UniProtKB-UniRule"/>
</dbReference>
<dbReference type="PANTHER" id="PTHR47320">
    <property type="entry name" value="BIFUNCTIONAL URIDYLYLTRANSFERASE/URIDYLYL-REMOVING ENZYME"/>
    <property type="match status" value="1"/>
</dbReference>
<evidence type="ECO:0000256" key="7">
    <source>
        <dbReference type="HAMAP-Rule" id="MF_00277"/>
    </source>
</evidence>
<dbReference type="NCBIfam" id="NF002837">
    <property type="entry name" value="PRK03059.1"/>
    <property type="match status" value="1"/>
</dbReference>
<comment type="caution">
    <text evidence="7">Lacks conserved residue(s) required for the propagation of feature annotation.</text>
</comment>
<dbReference type="EC" id="3.1.4.-" evidence="7"/>
<comment type="domain">
    <text evidence="7">Has four distinct domains: an N-terminal nucleotidyltransferase (NT) domain responsible for UTase activity, a central HD domain that encodes UR activity, and two C-terminal ACT domains that seem to have a role in glutamine sensing.</text>
</comment>
<dbReference type="InterPro" id="IPR002912">
    <property type="entry name" value="ACT_dom"/>
</dbReference>
<keyword evidence="1 7" id="KW-0808">Transferase</keyword>
<comment type="catalytic activity">
    <reaction evidence="7">
        <text>[protein-PII]-L-tyrosine + UTP = [protein-PII]-uridylyl-L-tyrosine + diphosphate</text>
        <dbReference type="Rhea" id="RHEA:13673"/>
        <dbReference type="Rhea" id="RHEA-COMP:12147"/>
        <dbReference type="Rhea" id="RHEA-COMP:12148"/>
        <dbReference type="ChEBI" id="CHEBI:33019"/>
        <dbReference type="ChEBI" id="CHEBI:46398"/>
        <dbReference type="ChEBI" id="CHEBI:46858"/>
        <dbReference type="ChEBI" id="CHEBI:90602"/>
        <dbReference type="EC" id="2.7.7.59"/>
    </reaction>
</comment>
<dbReference type="PROSITE" id="PS51831">
    <property type="entry name" value="HD"/>
    <property type="match status" value="1"/>
</dbReference>
<dbReference type="PROSITE" id="PS51671">
    <property type="entry name" value="ACT"/>
    <property type="match status" value="2"/>
</dbReference>
<feature type="region of interest" description="Uridylyltransferase" evidence="7">
    <location>
        <begin position="1"/>
        <end position="320"/>
    </location>
</feature>
<dbReference type="InterPro" id="IPR002934">
    <property type="entry name" value="Polymerase_NTP_transf_dom"/>
</dbReference>
<comment type="caution">
    <text evidence="10">The sequence shown here is derived from an EMBL/GenBank/DDBJ whole genome shotgun (WGS) entry which is preliminary data.</text>
</comment>
<dbReference type="Pfam" id="PF01909">
    <property type="entry name" value="NTP_transf_2"/>
    <property type="match status" value="1"/>
</dbReference>
<dbReference type="SUPFAM" id="SSF55021">
    <property type="entry name" value="ACT-like"/>
    <property type="match status" value="2"/>
</dbReference>
<dbReference type="HAMAP" id="MF_00277">
    <property type="entry name" value="PII_uridylyl_transf"/>
    <property type="match status" value="1"/>
</dbReference>
<dbReference type="InterPro" id="IPR043519">
    <property type="entry name" value="NT_sf"/>
</dbReference>
<comment type="activity regulation">
    <text evidence="7">Uridylyltransferase (UTase) activity is inhibited by glutamine, while glutamine activates uridylyl-removing (UR) activity.</text>
</comment>
<name>A0A368L798_9BURK</name>
<dbReference type="CDD" id="cd04900">
    <property type="entry name" value="ACT_UUR-like_1"/>
    <property type="match status" value="1"/>
</dbReference>
<sequence length="859" mass="98889">MTTPASQEQRDALRAQRQALFNEYQAQAKPNSVALLHRHTLLIDRHLCLAWEQHGLPNTYSLIAIGGYGRGEMYPYSDVDLLILLPEGEENLPHPALSNLVSRFWDIGLEIGHSVRSISECLIEASKDISVQTALLESRLLAGDRKQHVKLKKVLRQQLNPQQFFRAKELEQRQRYAKYQDTPYSLEPNCKESPGGLRDLQVILWVAKAAQLGKNWAELARKGLLTRAELKELRRTEKQLREIRIALHLQSSRHEDRLVFDIQTAIAQHFGLKPSGSKRVSEVLMQRYYKAAKIVMQLNTLLLQNIEAQLFPIEHANLSPLDTDFAERQGLLEIRQPDLFEHRPAALLEAFRLMQIHGLRGMTTTTLRGIWHAKHRIDRAFRDDRYHRQLFLALLQAEKGIVHELRRMNQLGVLGRYLPPFRRIVGQMQHDLFHVYTVDQHILFVVRNVRRFTMPEHAHEFPFCSQLMAHFDKPWLLYIAALFHDIAKGRGGDHSALGKGDARRFCRAHGLDKADTDLVVFLVEHHLTMSTVAQKQDISDPDIIARFAHCVKTERALTALYLLTVADIRGTSPKVWNAWKAKLLEDLFRLTQRHLGGSPSNIQSAFSERQAEAERILRLNGLSADAHHAFWQQLDVSYFLRHEPADIAWQTRFLYSRFDTLEPIIRARLAPIGEGLQITVYLPDQPDLFARICGYFESRSFSILDAKIYTTKQGYAFDTFLIINRTLAVEYRDIIALVESELQQRLREQTPLHQPIKGRLSRLSRHFPVPANIVLQPDSKGQYHLMDLTATDRPGLLYAIAYTLVQHRVRLRSAKILTLGERVEDSFLLEGDLFSHPKQQIKFEQELLAVLEEAGPGKR</sequence>
<comment type="similarity">
    <text evidence="7">Belongs to the GlnD family.</text>
</comment>
<evidence type="ECO:0000256" key="1">
    <source>
        <dbReference type="ARBA" id="ARBA00022679"/>
    </source>
</evidence>
<dbReference type="NCBIfam" id="TIGR01693">
    <property type="entry name" value="UTase_glnD"/>
    <property type="match status" value="1"/>
</dbReference>
<evidence type="ECO:0000259" key="9">
    <source>
        <dbReference type="PROSITE" id="PS51831"/>
    </source>
</evidence>
<evidence type="ECO:0000259" key="8">
    <source>
        <dbReference type="PROSITE" id="PS51671"/>
    </source>
</evidence>
<keyword evidence="2 7" id="KW-0548">Nucleotidyltransferase</keyword>
<feature type="domain" description="ACT" evidence="8">
    <location>
        <begin position="677"/>
        <end position="757"/>
    </location>
</feature>
<proteinExistence type="inferred from homology"/>
<dbReference type="PANTHER" id="PTHR47320:SF1">
    <property type="entry name" value="BIFUNCTIONAL URIDYLYLTRANSFERASE_URIDYLYL-REMOVING ENZYME"/>
    <property type="match status" value="1"/>
</dbReference>
<evidence type="ECO:0000256" key="6">
    <source>
        <dbReference type="ARBA" id="ARBA00023268"/>
    </source>
</evidence>
<dbReference type="InterPro" id="IPR003607">
    <property type="entry name" value="HD/PDEase_dom"/>
</dbReference>
<dbReference type="Gene3D" id="1.10.3090.10">
    <property type="entry name" value="cca-adding enzyme, domain 2"/>
    <property type="match status" value="1"/>
</dbReference>
<evidence type="ECO:0000313" key="11">
    <source>
        <dbReference type="Proteomes" id="UP000252357"/>
    </source>
</evidence>
<dbReference type="InterPro" id="IPR006674">
    <property type="entry name" value="HD_domain"/>
</dbReference>
<gene>
    <name evidence="7" type="primary">glnD</name>
    <name evidence="10" type="ORF">DU000_02265</name>
</gene>
<dbReference type="SUPFAM" id="SSF81593">
    <property type="entry name" value="Nucleotidyltransferase substrate binding subunit/domain"/>
    <property type="match status" value="1"/>
</dbReference>
<evidence type="ECO:0000256" key="2">
    <source>
        <dbReference type="ARBA" id="ARBA00022695"/>
    </source>
</evidence>
<reference evidence="10 11" key="1">
    <citation type="journal article" date="2018" name="Int. J. Syst. Evol. Microbiol.">
        <title>Parvibium lacunae gen. nov., sp. nov., a new member of the family Alcaligenaceae isolated from a freshwater pond.</title>
        <authorList>
            <person name="Chen W.M."/>
            <person name="Xie P.B."/>
            <person name="Hsu M.Y."/>
            <person name="Sheu S.Y."/>
        </authorList>
    </citation>
    <scope>NUCLEOTIDE SEQUENCE [LARGE SCALE GENOMIC DNA]</scope>
    <source>
        <strain evidence="10 11">KMB9</strain>
    </source>
</reference>
<evidence type="ECO:0000313" key="10">
    <source>
        <dbReference type="EMBL" id="RCS59568.1"/>
    </source>
</evidence>
<dbReference type="CDD" id="cd05401">
    <property type="entry name" value="NT_GlnE_GlnD_like"/>
    <property type="match status" value="1"/>
</dbReference>
<dbReference type="InterPro" id="IPR010043">
    <property type="entry name" value="UTase/UR"/>
</dbReference>
<keyword evidence="3" id="KW-0677">Repeat</keyword>
<dbReference type="GO" id="GO:0006808">
    <property type="term" value="P:regulation of nitrogen utilization"/>
    <property type="evidence" value="ECO:0007669"/>
    <property type="project" value="UniProtKB-UniRule"/>
</dbReference>
<evidence type="ECO:0000256" key="3">
    <source>
        <dbReference type="ARBA" id="ARBA00022737"/>
    </source>
</evidence>
<dbReference type="RefSeq" id="WP_114401718.1">
    <property type="nucleotide sequence ID" value="NZ_QPGB01000001.1"/>
</dbReference>
<organism evidence="10 11">
    <name type="scientific">Parvibium lacunae</name>
    <dbReference type="NCBI Taxonomy" id="1888893"/>
    <lineage>
        <taxon>Bacteria</taxon>
        <taxon>Pseudomonadati</taxon>
        <taxon>Pseudomonadota</taxon>
        <taxon>Betaproteobacteria</taxon>
        <taxon>Burkholderiales</taxon>
        <taxon>Alcaligenaceae</taxon>
        <taxon>Parvibium</taxon>
    </lineage>
</organism>
<keyword evidence="5 7" id="KW-0460">Magnesium</keyword>
<dbReference type="PIRSF" id="PIRSF006288">
    <property type="entry name" value="PII_uridyltransf"/>
    <property type="match status" value="1"/>
</dbReference>
<keyword evidence="11" id="KW-1185">Reference proteome</keyword>
<dbReference type="SMART" id="SM00471">
    <property type="entry name" value="HDc"/>
    <property type="match status" value="1"/>
</dbReference>
<protein>
    <recommendedName>
        <fullName evidence="7">Bifunctional uridylyltransferase/uridylyl-removing enzyme</fullName>
        <shortName evidence="7">UTase/UR</shortName>
    </recommendedName>
    <alternativeName>
        <fullName evidence="7">Bifunctional [protein-PII] modification enzyme</fullName>
    </alternativeName>
    <alternativeName>
        <fullName evidence="7">Bifunctional nitrogen sensor protein</fullName>
    </alternativeName>
    <domain>
        <recommendedName>
            <fullName evidence="7">[Protein-PII] uridylyltransferase</fullName>
            <shortName evidence="7">PII uridylyltransferase</shortName>
            <shortName evidence="7">UTase</shortName>
            <ecNumber evidence="7">2.7.7.59</ecNumber>
        </recommendedName>
    </domain>
    <domain>
        <recommendedName>
            <fullName evidence="7">[Protein-PII]-UMP uridylyl-removing enzyme</fullName>
            <shortName evidence="7">UR</shortName>
            <ecNumber evidence="7">3.1.4.-</ecNumber>
        </recommendedName>
    </domain>
</protein>
<dbReference type="CDD" id="cd04899">
    <property type="entry name" value="ACT_ACR-UUR-like_2"/>
    <property type="match status" value="1"/>
</dbReference>
<dbReference type="Pfam" id="PF01966">
    <property type="entry name" value="HD"/>
    <property type="match status" value="1"/>
</dbReference>
<dbReference type="InterPro" id="IPR045865">
    <property type="entry name" value="ACT-like_dom_sf"/>
</dbReference>
<accession>A0A368L798</accession>
<dbReference type="CDD" id="cd00077">
    <property type="entry name" value="HDc"/>
    <property type="match status" value="1"/>
</dbReference>
<feature type="domain" description="ACT" evidence="8">
    <location>
        <begin position="785"/>
        <end position="859"/>
    </location>
</feature>
<evidence type="ECO:0000256" key="4">
    <source>
        <dbReference type="ARBA" id="ARBA00022801"/>
    </source>
</evidence>
<dbReference type="InterPro" id="IPR013546">
    <property type="entry name" value="PII_UdlTrfase/GS_AdlTrfase"/>
</dbReference>